<sequence>MECFLQADAAEPAWMPCVLAPLCHRQTSYALSDPLTRPIVLPNPILRALSQLQRYSVRYPGTRSWHVVILHAAIVVQ</sequence>
<dbReference type="EMBL" id="SPHZ02000009">
    <property type="protein sequence ID" value="KAF0898576.1"/>
    <property type="molecule type" value="Genomic_DNA"/>
</dbReference>
<reference evidence="1 2" key="1">
    <citation type="submission" date="2019-11" db="EMBL/GenBank/DDBJ databases">
        <title>Whole genome sequence of Oryza granulata.</title>
        <authorList>
            <person name="Li W."/>
        </authorList>
    </citation>
    <scope>NUCLEOTIDE SEQUENCE [LARGE SCALE GENOMIC DNA]</scope>
    <source>
        <strain evidence="2">cv. Menghai</strain>
        <tissue evidence="1">Leaf</tissue>
    </source>
</reference>
<evidence type="ECO:0000313" key="1">
    <source>
        <dbReference type="EMBL" id="KAF0898576.1"/>
    </source>
</evidence>
<name>A0A6G1CEJ2_9ORYZ</name>
<proteinExistence type="predicted"/>
<evidence type="ECO:0000313" key="2">
    <source>
        <dbReference type="Proteomes" id="UP000479710"/>
    </source>
</evidence>
<protein>
    <submittedName>
        <fullName evidence="1">Uncharacterized protein</fullName>
    </submittedName>
</protein>
<accession>A0A6G1CEJ2</accession>
<dbReference type="Proteomes" id="UP000479710">
    <property type="component" value="Unassembled WGS sequence"/>
</dbReference>
<gene>
    <name evidence="1" type="ORF">E2562_008163</name>
</gene>
<dbReference type="AlphaFoldDB" id="A0A6G1CEJ2"/>
<keyword evidence="2" id="KW-1185">Reference proteome</keyword>
<organism evidence="1 2">
    <name type="scientific">Oryza meyeriana var. granulata</name>
    <dbReference type="NCBI Taxonomy" id="110450"/>
    <lineage>
        <taxon>Eukaryota</taxon>
        <taxon>Viridiplantae</taxon>
        <taxon>Streptophyta</taxon>
        <taxon>Embryophyta</taxon>
        <taxon>Tracheophyta</taxon>
        <taxon>Spermatophyta</taxon>
        <taxon>Magnoliopsida</taxon>
        <taxon>Liliopsida</taxon>
        <taxon>Poales</taxon>
        <taxon>Poaceae</taxon>
        <taxon>BOP clade</taxon>
        <taxon>Oryzoideae</taxon>
        <taxon>Oryzeae</taxon>
        <taxon>Oryzinae</taxon>
        <taxon>Oryza</taxon>
        <taxon>Oryza meyeriana</taxon>
    </lineage>
</organism>
<comment type="caution">
    <text evidence="1">The sequence shown here is derived from an EMBL/GenBank/DDBJ whole genome shotgun (WGS) entry which is preliminary data.</text>
</comment>